<evidence type="ECO:0000313" key="4">
    <source>
        <dbReference type="Proteomes" id="UP001431313"/>
    </source>
</evidence>
<name>A0ABT2CAK3_9ACTN</name>
<dbReference type="Proteomes" id="UP001431313">
    <property type="component" value="Unassembled WGS sequence"/>
</dbReference>
<keyword evidence="2" id="KW-0732">Signal</keyword>
<feature type="compositionally biased region" description="Basic and acidic residues" evidence="1">
    <location>
        <begin position="146"/>
        <end position="160"/>
    </location>
</feature>
<keyword evidence="4" id="KW-1185">Reference proteome</keyword>
<proteinExistence type="predicted"/>
<organism evidence="3 4">
    <name type="scientific">Streptomyces pyxinae</name>
    <dbReference type="NCBI Taxonomy" id="2970734"/>
    <lineage>
        <taxon>Bacteria</taxon>
        <taxon>Bacillati</taxon>
        <taxon>Actinomycetota</taxon>
        <taxon>Actinomycetes</taxon>
        <taxon>Kitasatosporales</taxon>
        <taxon>Streptomycetaceae</taxon>
        <taxon>Streptomyces</taxon>
    </lineage>
</organism>
<feature type="signal peptide" evidence="2">
    <location>
        <begin position="1"/>
        <end position="32"/>
    </location>
</feature>
<protein>
    <recommendedName>
        <fullName evidence="5">Lipoprotein</fullName>
    </recommendedName>
</protein>
<gene>
    <name evidence="3" type="ORF">NX801_01850</name>
</gene>
<evidence type="ECO:0000256" key="2">
    <source>
        <dbReference type="SAM" id="SignalP"/>
    </source>
</evidence>
<dbReference type="EMBL" id="JANUGQ010000001">
    <property type="protein sequence ID" value="MCS0634428.1"/>
    <property type="molecule type" value="Genomic_DNA"/>
</dbReference>
<dbReference type="RefSeq" id="WP_258784937.1">
    <property type="nucleotide sequence ID" value="NZ_JANUGQ010000001.1"/>
</dbReference>
<feature type="region of interest" description="Disordered" evidence="1">
    <location>
        <begin position="123"/>
        <end position="160"/>
    </location>
</feature>
<evidence type="ECO:0008006" key="5">
    <source>
        <dbReference type="Google" id="ProtNLM"/>
    </source>
</evidence>
<reference evidence="3" key="1">
    <citation type="submission" date="2022-08" db="EMBL/GenBank/DDBJ databases">
        <authorList>
            <person name="Somphong A."/>
            <person name="Phongsopitanun W."/>
        </authorList>
    </citation>
    <scope>NUCLEOTIDE SEQUENCE</scope>
    <source>
        <strain evidence="3">LP05-1</strain>
    </source>
</reference>
<comment type="caution">
    <text evidence="3">The sequence shown here is derived from an EMBL/GenBank/DDBJ whole genome shotgun (WGS) entry which is preliminary data.</text>
</comment>
<sequence length="267" mass="27877">MTALPPASRPRRAALLSAALCAGLTLALTACGEEPPDPDAGTNGVGRLTAQEIETKARTAADAARAVRLSGTLVSKGGTYKLNMRLKGDGAQGSVVTKNSTFELLRVADALYLKADADFWTHAEPDAKPGSRPGSDSGGGDGDSEAAGKLDDKYVKVPRDDPSYKQLRGFTEMRALLRGLLEVHGEAGKGDRDRIGGVRTIKVLGGPKGEGGTLDVSLEGTPYPLQYARGGAAGVVTLSEWNADFALRAPSPAETVDYGRELPRTSE</sequence>
<evidence type="ECO:0000256" key="1">
    <source>
        <dbReference type="SAM" id="MobiDB-lite"/>
    </source>
</evidence>
<accession>A0ABT2CAK3</accession>
<evidence type="ECO:0000313" key="3">
    <source>
        <dbReference type="EMBL" id="MCS0634428.1"/>
    </source>
</evidence>
<feature type="chain" id="PRO_5045052504" description="Lipoprotein" evidence="2">
    <location>
        <begin position="33"/>
        <end position="267"/>
    </location>
</feature>